<keyword evidence="10" id="KW-0999">Mitochondrion inner membrane</keyword>
<keyword evidence="5 10" id="KW-0812">Transmembrane</keyword>
<dbReference type="AlphaFoldDB" id="A0A6P3W1X4"/>
<evidence type="ECO:0000256" key="5">
    <source>
        <dbReference type="ARBA" id="ARBA00022692"/>
    </source>
</evidence>
<comment type="similarity">
    <text evidence="2 10">Belongs to the MCU (TC 1.A.77) family.</text>
</comment>
<evidence type="ECO:0000259" key="11">
    <source>
        <dbReference type="Pfam" id="PF04678"/>
    </source>
</evidence>
<evidence type="ECO:0000313" key="12">
    <source>
        <dbReference type="Proteomes" id="UP000515152"/>
    </source>
</evidence>
<evidence type="ECO:0000256" key="3">
    <source>
        <dbReference type="ARBA" id="ARBA00022448"/>
    </source>
</evidence>
<dbReference type="KEGG" id="char:105904000"/>
<keyword evidence="9 10" id="KW-0472">Membrane</keyword>
<keyword evidence="4 10" id="KW-0109">Calcium transport</keyword>
<evidence type="ECO:0000313" key="13">
    <source>
        <dbReference type="RefSeq" id="XP_012687270.2"/>
    </source>
</evidence>
<keyword evidence="7 10" id="KW-1133">Transmembrane helix</keyword>
<dbReference type="OrthoDB" id="278338at2759"/>
<dbReference type="GO" id="GO:0051560">
    <property type="term" value="P:mitochondrial calcium ion homeostasis"/>
    <property type="evidence" value="ECO:0007669"/>
    <property type="project" value="UniProtKB-UniRule"/>
</dbReference>
<dbReference type="GO" id="GO:1990246">
    <property type="term" value="C:uniplex complex"/>
    <property type="evidence" value="ECO:0007669"/>
    <property type="project" value="TreeGrafter"/>
</dbReference>
<proteinExistence type="inferred from homology"/>
<keyword evidence="12" id="KW-1185">Reference proteome</keyword>
<keyword evidence="3 10" id="KW-0813">Transport</keyword>
<dbReference type="Pfam" id="PF04678">
    <property type="entry name" value="MCU"/>
    <property type="match status" value="1"/>
</dbReference>
<protein>
    <recommendedName>
        <fullName evidence="10">Calcium uniporter regulatory subunit MCUb</fullName>
    </recommendedName>
</protein>
<dbReference type="Proteomes" id="UP000515152">
    <property type="component" value="Chromosome 22"/>
</dbReference>
<dbReference type="InterPro" id="IPR006769">
    <property type="entry name" value="MCU_C"/>
</dbReference>
<dbReference type="InterPro" id="IPR039055">
    <property type="entry name" value="MCU_fam"/>
</dbReference>
<evidence type="ECO:0000256" key="4">
    <source>
        <dbReference type="ARBA" id="ARBA00022568"/>
    </source>
</evidence>
<evidence type="ECO:0000256" key="10">
    <source>
        <dbReference type="RuleBase" id="RU367035"/>
    </source>
</evidence>
<feature type="transmembrane region" description="Helical" evidence="10">
    <location>
        <begin position="222"/>
        <end position="242"/>
    </location>
</feature>
<reference evidence="13" key="1">
    <citation type="submission" date="2025-08" db="UniProtKB">
        <authorList>
            <consortium name="RefSeq"/>
        </authorList>
    </citation>
    <scope>IDENTIFICATION</scope>
</reference>
<dbReference type="PANTHER" id="PTHR13462">
    <property type="entry name" value="CALCIUM UNIPORTER PROTEIN, MITOCHONDRIAL"/>
    <property type="match status" value="1"/>
</dbReference>
<dbReference type="RefSeq" id="XP_012687270.2">
    <property type="nucleotide sequence ID" value="XM_012831816.2"/>
</dbReference>
<keyword evidence="10" id="KW-0496">Mitochondrion</keyword>
<feature type="domain" description="Calcium uniporter protein C-terminal" evidence="11">
    <location>
        <begin position="105"/>
        <end position="307"/>
    </location>
</feature>
<evidence type="ECO:0000256" key="9">
    <source>
        <dbReference type="ARBA" id="ARBA00023136"/>
    </source>
</evidence>
<organism evidence="12 13">
    <name type="scientific">Clupea harengus</name>
    <name type="common">Atlantic herring</name>
    <dbReference type="NCBI Taxonomy" id="7950"/>
    <lineage>
        <taxon>Eukaryota</taxon>
        <taxon>Metazoa</taxon>
        <taxon>Chordata</taxon>
        <taxon>Craniata</taxon>
        <taxon>Vertebrata</taxon>
        <taxon>Euteleostomi</taxon>
        <taxon>Actinopterygii</taxon>
        <taxon>Neopterygii</taxon>
        <taxon>Teleostei</taxon>
        <taxon>Clupei</taxon>
        <taxon>Clupeiformes</taxon>
        <taxon>Clupeoidei</taxon>
        <taxon>Clupeidae</taxon>
        <taxon>Clupea</taxon>
    </lineage>
</organism>
<feature type="transmembrane region" description="Helical" evidence="10">
    <location>
        <begin position="254"/>
        <end position="271"/>
    </location>
</feature>
<gene>
    <name evidence="13" type="primary">LOC105904000</name>
</gene>
<evidence type="ECO:0000256" key="7">
    <source>
        <dbReference type="ARBA" id="ARBA00022989"/>
    </source>
</evidence>
<dbReference type="PANTHER" id="PTHR13462:SF6">
    <property type="entry name" value="CALCIUM UNIPORTER REGULATORY SUBUNIT MCUB, MITOCHONDRIAL"/>
    <property type="match status" value="1"/>
</dbReference>
<evidence type="ECO:0000256" key="6">
    <source>
        <dbReference type="ARBA" id="ARBA00022837"/>
    </source>
</evidence>
<dbReference type="GO" id="GO:0005262">
    <property type="term" value="F:calcium channel activity"/>
    <property type="evidence" value="ECO:0007669"/>
    <property type="project" value="UniProtKB-UniRule"/>
</dbReference>
<evidence type="ECO:0000256" key="8">
    <source>
        <dbReference type="ARBA" id="ARBA00023065"/>
    </source>
</evidence>
<keyword evidence="8 10" id="KW-0406">Ion transport</keyword>
<evidence type="ECO:0000256" key="1">
    <source>
        <dbReference type="ARBA" id="ARBA00004141"/>
    </source>
</evidence>
<accession>A0A6P3W1X4</accession>
<name>A0A6P3W1X4_CLUHA</name>
<dbReference type="GO" id="GO:0036444">
    <property type="term" value="P:calcium import into the mitochondrion"/>
    <property type="evidence" value="ECO:0007669"/>
    <property type="project" value="TreeGrafter"/>
</dbReference>
<sequence>MASIGLVAKLQAGVIRHAIPLRSLLKTTASPVHLTHKAQPRLPLWRCQQVLFCSTLAPSSDVSVQYKHGRPVVALPLPSRRETCLFFLRPMLMTVNDFIQDLHREDSGITTAAVLTTEGEKVACTTSIGTLLSKNFKLVINDAVYNVHTAQDEMSSHEHAMGMEDVKHMVHLLHTALHLPSHHILKERELLEKLDTLKQELSPLEKVKAQIARRAELSSTGAVWMGLGLLSVQGGALAWLTWWVYSWDVMEPVTYFLTSSTGIGVFAYYVLTKQDYVYPDAKDRKYLHYFYKGAQRAQFNVERYNHLKDELTEVEGDLRRLRNPNQLQLPLDQIQPPN</sequence>
<comment type="subcellular location">
    <subcellularLocation>
        <location evidence="1">Membrane</location>
        <topology evidence="1">Multi-pass membrane protein</topology>
    </subcellularLocation>
    <subcellularLocation>
        <location evidence="10">Mitochondrion inner membrane</location>
        <topology evidence="10">Multi-pass membrane protein</topology>
    </subcellularLocation>
</comment>
<dbReference type="GO" id="GO:0015292">
    <property type="term" value="F:uniporter activity"/>
    <property type="evidence" value="ECO:0007669"/>
    <property type="project" value="UniProtKB-UniRule"/>
</dbReference>
<dbReference type="GO" id="GO:0019855">
    <property type="term" value="F:calcium channel inhibitor activity"/>
    <property type="evidence" value="ECO:0007669"/>
    <property type="project" value="TreeGrafter"/>
</dbReference>
<dbReference type="GeneID" id="105904000"/>
<keyword evidence="6 10" id="KW-0106">Calcium</keyword>
<evidence type="ECO:0000256" key="2">
    <source>
        <dbReference type="ARBA" id="ARBA00005653"/>
    </source>
</evidence>